<feature type="region of interest" description="Disordered" evidence="1">
    <location>
        <begin position="134"/>
        <end position="276"/>
    </location>
</feature>
<feature type="compositionally biased region" description="Basic residues" evidence="1">
    <location>
        <begin position="164"/>
        <end position="181"/>
    </location>
</feature>
<organism evidence="2 3">
    <name type="scientific">Phytophthora sojae (strain P6497)</name>
    <name type="common">Soybean stem and root rot agent</name>
    <name type="synonym">Phytophthora megasperma f. sp. glycines</name>
    <dbReference type="NCBI Taxonomy" id="1094619"/>
    <lineage>
        <taxon>Eukaryota</taxon>
        <taxon>Sar</taxon>
        <taxon>Stramenopiles</taxon>
        <taxon>Oomycota</taxon>
        <taxon>Peronosporomycetes</taxon>
        <taxon>Peronosporales</taxon>
        <taxon>Peronosporaceae</taxon>
        <taxon>Phytophthora</taxon>
    </lineage>
</organism>
<dbReference type="InParanoid" id="G4ZC67"/>
<sequence length="288" mass="32316">MAWTVDEILRLVGAWEESLKAPAPRTGGGKAKKGKEMSVSDLNKLIYRKFGALSGGSCNRSIQTVVARKDLLEHSYDFIRDFLDSQRDQHGDVDWFSLSTSEQRALMKTAGGTRVGPMEKRVFWAIDKFLPEEDEGEAESVSSEATVTDGYTSDGDQYQETMALKKKKKPAPTKKTSKKKAATTPGGPAKARSSKVRGKSALEEETGELKEEATPKRRRVTSPKASPPSVKELMEKQSKGLVGFLEKRTEERAKEQERSRKEREADQKFWAEQTEKDRALLRDLFTHD</sequence>
<protein>
    <submittedName>
        <fullName evidence="2">Uncharacterized protein</fullName>
    </submittedName>
</protein>
<accession>G4ZC67</accession>
<evidence type="ECO:0000256" key="1">
    <source>
        <dbReference type="SAM" id="MobiDB-lite"/>
    </source>
</evidence>
<evidence type="ECO:0000313" key="2">
    <source>
        <dbReference type="EMBL" id="EGZ21348.1"/>
    </source>
</evidence>
<name>G4ZC67_PHYSP</name>
<gene>
    <name evidence="2" type="ORF">PHYSODRAFT_262926</name>
</gene>
<proteinExistence type="predicted"/>
<dbReference type="Proteomes" id="UP000002640">
    <property type="component" value="Unassembled WGS sequence"/>
</dbReference>
<feature type="compositionally biased region" description="Basic and acidic residues" evidence="1">
    <location>
        <begin position="245"/>
        <end position="276"/>
    </location>
</feature>
<dbReference type="OMA" id="ADQKFWA"/>
<dbReference type="AlphaFoldDB" id="G4ZC67"/>
<keyword evidence="3" id="KW-1185">Reference proteome</keyword>
<dbReference type="KEGG" id="psoj:PHYSODRAFT_262926"/>
<reference evidence="2 3" key="1">
    <citation type="journal article" date="2006" name="Science">
        <title>Phytophthora genome sequences uncover evolutionary origins and mechanisms of pathogenesis.</title>
        <authorList>
            <person name="Tyler B.M."/>
            <person name="Tripathy S."/>
            <person name="Zhang X."/>
            <person name="Dehal P."/>
            <person name="Jiang R.H."/>
            <person name="Aerts A."/>
            <person name="Arredondo F.D."/>
            <person name="Baxter L."/>
            <person name="Bensasson D."/>
            <person name="Beynon J.L."/>
            <person name="Chapman J."/>
            <person name="Damasceno C.M."/>
            <person name="Dorrance A.E."/>
            <person name="Dou D."/>
            <person name="Dickerman A.W."/>
            <person name="Dubchak I.L."/>
            <person name="Garbelotto M."/>
            <person name="Gijzen M."/>
            <person name="Gordon S.G."/>
            <person name="Govers F."/>
            <person name="Grunwald N.J."/>
            <person name="Huang W."/>
            <person name="Ivors K.L."/>
            <person name="Jones R.W."/>
            <person name="Kamoun S."/>
            <person name="Krampis K."/>
            <person name="Lamour K.H."/>
            <person name="Lee M.K."/>
            <person name="McDonald W.H."/>
            <person name="Medina M."/>
            <person name="Meijer H.J."/>
            <person name="Nordberg E.K."/>
            <person name="Maclean D.J."/>
            <person name="Ospina-Giraldo M.D."/>
            <person name="Morris P.F."/>
            <person name="Phuntumart V."/>
            <person name="Putnam N.H."/>
            <person name="Rash S."/>
            <person name="Rose J.K."/>
            <person name="Sakihama Y."/>
            <person name="Salamov A.A."/>
            <person name="Savidor A."/>
            <person name="Scheuring C.F."/>
            <person name="Smith B.M."/>
            <person name="Sobral B.W."/>
            <person name="Terry A."/>
            <person name="Torto-Alalibo T.A."/>
            <person name="Win J."/>
            <person name="Xu Z."/>
            <person name="Zhang H."/>
            <person name="Grigoriev I.V."/>
            <person name="Rokhsar D.S."/>
            <person name="Boore J.L."/>
        </authorList>
    </citation>
    <scope>NUCLEOTIDE SEQUENCE [LARGE SCALE GENOMIC DNA]</scope>
    <source>
        <strain evidence="2 3">P6497</strain>
    </source>
</reference>
<dbReference type="EMBL" id="JH159153">
    <property type="protein sequence ID" value="EGZ21348.1"/>
    <property type="molecule type" value="Genomic_DNA"/>
</dbReference>
<evidence type="ECO:0000313" key="3">
    <source>
        <dbReference type="Proteomes" id="UP000002640"/>
    </source>
</evidence>
<feature type="compositionally biased region" description="Polar residues" evidence="1">
    <location>
        <begin position="140"/>
        <end position="160"/>
    </location>
</feature>
<dbReference type="GeneID" id="20639447"/>
<dbReference type="RefSeq" id="XP_009524065.1">
    <property type="nucleotide sequence ID" value="XM_009525770.1"/>
</dbReference>